<sequence>MTARYSRILFTLLFKNLRGSISSYLSKSSTLRHRTLFSAALATPLILGTTKPVLCYALDNQKTCDIMCRFCRFSNISELARMIKSGADVDCKHSLGWSPIHTAVANGNIE</sequence>
<dbReference type="Gene3D" id="1.25.40.20">
    <property type="entry name" value="Ankyrin repeat-containing domain"/>
    <property type="match status" value="1"/>
</dbReference>
<organism evidence="1 2">
    <name type="scientific">Thelohanellus kitauei</name>
    <name type="common">Myxosporean</name>
    <dbReference type="NCBI Taxonomy" id="669202"/>
    <lineage>
        <taxon>Eukaryota</taxon>
        <taxon>Metazoa</taxon>
        <taxon>Cnidaria</taxon>
        <taxon>Myxozoa</taxon>
        <taxon>Myxosporea</taxon>
        <taxon>Bivalvulida</taxon>
        <taxon>Platysporina</taxon>
        <taxon>Myxobolidae</taxon>
        <taxon>Thelohanellus</taxon>
    </lineage>
</organism>
<dbReference type="SUPFAM" id="SSF48403">
    <property type="entry name" value="Ankyrin repeat"/>
    <property type="match status" value="1"/>
</dbReference>
<gene>
    <name evidence="1" type="ORF">RF11_07130</name>
</gene>
<dbReference type="OrthoDB" id="5970553at2759"/>
<dbReference type="InterPro" id="IPR036770">
    <property type="entry name" value="Ankyrin_rpt-contain_sf"/>
</dbReference>
<proteinExistence type="predicted"/>
<protein>
    <submittedName>
        <fullName evidence="1">Uncharacterized protein</fullName>
    </submittedName>
</protein>
<name>A0A0C2IXE7_THEKT</name>
<dbReference type="InterPro" id="IPR002110">
    <property type="entry name" value="Ankyrin_rpt"/>
</dbReference>
<dbReference type="AlphaFoldDB" id="A0A0C2IXE7"/>
<evidence type="ECO:0000313" key="1">
    <source>
        <dbReference type="EMBL" id="KII61552.1"/>
    </source>
</evidence>
<reference evidence="1 2" key="1">
    <citation type="journal article" date="2014" name="Genome Biol. Evol.">
        <title>The genome of the myxosporean Thelohanellus kitauei shows adaptations to nutrient acquisition within its fish host.</title>
        <authorList>
            <person name="Yang Y."/>
            <person name="Xiong J."/>
            <person name="Zhou Z."/>
            <person name="Huo F."/>
            <person name="Miao W."/>
            <person name="Ran C."/>
            <person name="Liu Y."/>
            <person name="Zhang J."/>
            <person name="Feng J."/>
            <person name="Wang M."/>
            <person name="Wang M."/>
            <person name="Wang L."/>
            <person name="Yao B."/>
        </authorList>
    </citation>
    <scope>NUCLEOTIDE SEQUENCE [LARGE SCALE GENOMIC DNA]</scope>
    <source>
        <strain evidence="1">Wuqing</strain>
    </source>
</reference>
<dbReference type="EMBL" id="JWZT01005330">
    <property type="protein sequence ID" value="KII61552.1"/>
    <property type="molecule type" value="Genomic_DNA"/>
</dbReference>
<dbReference type="Pfam" id="PF13637">
    <property type="entry name" value="Ank_4"/>
    <property type="match status" value="1"/>
</dbReference>
<dbReference type="Proteomes" id="UP000031668">
    <property type="component" value="Unassembled WGS sequence"/>
</dbReference>
<keyword evidence="2" id="KW-1185">Reference proteome</keyword>
<accession>A0A0C2IXE7</accession>
<evidence type="ECO:0000313" key="2">
    <source>
        <dbReference type="Proteomes" id="UP000031668"/>
    </source>
</evidence>
<comment type="caution">
    <text evidence="1">The sequence shown here is derived from an EMBL/GenBank/DDBJ whole genome shotgun (WGS) entry which is preliminary data.</text>
</comment>